<dbReference type="CDD" id="cd00009">
    <property type="entry name" value="AAA"/>
    <property type="match status" value="1"/>
</dbReference>
<dbReference type="SMART" id="SM00091">
    <property type="entry name" value="PAS"/>
    <property type="match status" value="2"/>
</dbReference>
<dbReference type="Proteomes" id="UP001060414">
    <property type="component" value="Chromosome"/>
</dbReference>
<dbReference type="PRINTS" id="PR01590">
    <property type="entry name" value="HTHFIS"/>
</dbReference>
<evidence type="ECO:0000256" key="1">
    <source>
        <dbReference type="ARBA" id="ARBA00022741"/>
    </source>
</evidence>
<dbReference type="SMART" id="SM00382">
    <property type="entry name" value="AAA"/>
    <property type="match status" value="1"/>
</dbReference>
<keyword evidence="2" id="KW-0067">ATP-binding</keyword>
<keyword evidence="4" id="KW-0238">DNA-binding</keyword>
<dbReference type="Pfam" id="PF00158">
    <property type="entry name" value="Sigma54_activat"/>
    <property type="match status" value="1"/>
</dbReference>
<dbReference type="InterPro" id="IPR058031">
    <property type="entry name" value="AAA_lid_NorR"/>
</dbReference>
<evidence type="ECO:0000256" key="4">
    <source>
        <dbReference type="ARBA" id="ARBA00023125"/>
    </source>
</evidence>
<keyword evidence="3" id="KW-0805">Transcription regulation</keyword>
<dbReference type="PANTHER" id="PTHR32071:SF57">
    <property type="entry name" value="C4-DICARBOXYLATE TRANSPORT TRANSCRIPTIONAL REGULATORY PROTEIN DCTD"/>
    <property type="match status" value="1"/>
</dbReference>
<evidence type="ECO:0000313" key="8">
    <source>
        <dbReference type="EMBL" id="UWZ79453.1"/>
    </source>
</evidence>
<dbReference type="InterPro" id="IPR025662">
    <property type="entry name" value="Sigma_54_int_dom_ATP-bd_1"/>
</dbReference>
<sequence>MEFVQMVSRTEFDFDALLKQEDWWVVVLDQEQRIRKSNRVCQAILGLDRGDLVGRRLDDIVKLGHLNSLMAQGVSFRSQPASFANSKLICHYVPRVENGGLHGGVLAIDRQVRAQDDLSYIELDEIVRTLGPIMDLAYEGTIIVDEAGTIVLANQAMADIFGVRTQDMIGQHILKAYPNSKLSRLPIVMKTGKAEVGWPHFLNGREIIACRYPLIRNGRAIGALGKVLIQDVHDRVRLAKGPALQEPAAGSSRAAKGGDFKYDINSIIGHSKVVRSLKETLLRVAERGSNVLLVGESGTGKELFAHAIHAASKRRNGPFIKMNCAAIPEHLLESELFGYAEGAFTGAKKGGQVGKFELAHNGTIFLDEISDMSVTMQAKLLRILQERELTPLGSSLAKKVDVRIIAATNVKLEEAVRDGKFREDLYYRLNVMALSIPPLRDRTEDLYFIVNHFLDSFNAEFGLEVQGLEPEAWDALKAYSYPGNIRELRNIIESAFNVVTGSVIRREHLPYHLRQLSAPPRDPCPPAEGEGFLDDVGQRPLQEILEGVEKQILEKALRQASGNKLQAAGLLGISRPGFYKKLQKYEMV</sequence>
<dbReference type="PROSITE" id="PS50045">
    <property type="entry name" value="SIGMA54_INTERACT_4"/>
    <property type="match status" value="1"/>
</dbReference>
<evidence type="ECO:0000259" key="7">
    <source>
        <dbReference type="PROSITE" id="PS50112"/>
    </source>
</evidence>
<feature type="domain" description="PAS" evidence="7">
    <location>
        <begin position="133"/>
        <end position="174"/>
    </location>
</feature>
<evidence type="ECO:0000256" key="2">
    <source>
        <dbReference type="ARBA" id="ARBA00022840"/>
    </source>
</evidence>
<dbReference type="Pfam" id="PF02954">
    <property type="entry name" value="HTH_8"/>
    <property type="match status" value="1"/>
</dbReference>
<dbReference type="SUPFAM" id="SSF52540">
    <property type="entry name" value="P-loop containing nucleoside triphosphate hydrolases"/>
    <property type="match status" value="1"/>
</dbReference>
<evidence type="ECO:0000313" key="9">
    <source>
        <dbReference type="Proteomes" id="UP001060414"/>
    </source>
</evidence>
<dbReference type="PROSITE" id="PS00675">
    <property type="entry name" value="SIGMA54_INTERACT_1"/>
    <property type="match status" value="1"/>
</dbReference>
<dbReference type="PROSITE" id="PS50112">
    <property type="entry name" value="PAS"/>
    <property type="match status" value="1"/>
</dbReference>
<dbReference type="Gene3D" id="1.10.8.60">
    <property type="match status" value="1"/>
</dbReference>
<dbReference type="InterPro" id="IPR013767">
    <property type="entry name" value="PAS_fold"/>
</dbReference>
<dbReference type="InterPro" id="IPR027417">
    <property type="entry name" value="P-loop_NTPase"/>
</dbReference>
<dbReference type="NCBIfam" id="TIGR00229">
    <property type="entry name" value="sensory_box"/>
    <property type="match status" value="1"/>
</dbReference>
<dbReference type="PANTHER" id="PTHR32071">
    <property type="entry name" value="TRANSCRIPTIONAL REGULATORY PROTEIN"/>
    <property type="match status" value="1"/>
</dbReference>
<dbReference type="SUPFAM" id="SSF55785">
    <property type="entry name" value="PYP-like sensor domain (PAS domain)"/>
    <property type="match status" value="2"/>
</dbReference>
<dbReference type="InterPro" id="IPR002078">
    <property type="entry name" value="Sigma_54_int"/>
</dbReference>
<dbReference type="Gene3D" id="3.30.450.20">
    <property type="entry name" value="PAS domain"/>
    <property type="match status" value="2"/>
</dbReference>
<proteinExistence type="predicted"/>
<dbReference type="InterPro" id="IPR025943">
    <property type="entry name" value="Sigma_54_int_dom_ATP-bd_2"/>
</dbReference>
<dbReference type="InterPro" id="IPR009057">
    <property type="entry name" value="Homeodomain-like_sf"/>
</dbReference>
<dbReference type="PROSITE" id="PS00676">
    <property type="entry name" value="SIGMA54_INTERACT_2"/>
    <property type="match status" value="1"/>
</dbReference>
<dbReference type="EMBL" id="CP092109">
    <property type="protein sequence ID" value="UWZ79453.1"/>
    <property type="molecule type" value="Genomic_DNA"/>
</dbReference>
<evidence type="ECO:0000256" key="3">
    <source>
        <dbReference type="ARBA" id="ARBA00023015"/>
    </source>
</evidence>
<dbReference type="Gene3D" id="1.10.10.60">
    <property type="entry name" value="Homeodomain-like"/>
    <property type="match status" value="1"/>
</dbReference>
<keyword evidence="9" id="KW-1185">Reference proteome</keyword>
<dbReference type="PROSITE" id="PS00688">
    <property type="entry name" value="SIGMA54_INTERACT_3"/>
    <property type="match status" value="1"/>
</dbReference>
<dbReference type="InterPro" id="IPR003593">
    <property type="entry name" value="AAA+_ATPase"/>
</dbReference>
<feature type="domain" description="Sigma-54 factor interaction" evidence="6">
    <location>
        <begin position="267"/>
        <end position="497"/>
    </location>
</feature>
<dbReference type="InterPro" id="IPR000014">
    <property type="entry name" value="PAS"/>
</dbReference>
<reference evidence="8" key="1">
    <citation type="journal article" date="2022" name="Environ. Microbiol.">
        <title>Geoalkalibacter halelectricus SAP #1 sp. nov. possessing extracellular electron transfer and mineral#reducing capabilities from a haloalkaline environment.</title>
        <authorList>
            <person name="Yadav S."/>
            <person name="Singh R."/>
            <person name="Sundharam S.S."/>
            <person name="Chaudhary S."/>
            <person name="Krishnamurthi S."/>
            <person name="Patil S.A."/>
        </authorList>
    </citation>
    <scope>NUCLEOTIDE SEQUENCE</scope>
    <source>
        <strain evidence="8">SAP-1</strain>
    </source>
</reference>
<dbReference type="Pfam" id="PF00989">
    <property type="entry name" value="PAS"/>
    <property type="match status" value="1"/>
</dbReference>
<protein>
    <submittedName>
        <fullName evidence="8">Sigma 54-interacting transcriptional regulator</fullName>
    </submittedName>
</protein>
<dbReference type="RefSeq" id="WP_260747805.1">
    <property type="nucleotide sequence ID" value="NZ_CP092109.1"/>
</dbReference>
<organism evidence="8 9">
    <name type="scientific">Geoalkalibacter halelectricus</name>
    <dbReference type="NCBI Taxonomy" id="2847045"/>
    <lineage>
        <taxon>Bacteria</taxon>
        <taxon>Pseudomonadati</taxon>
        <taxon>Thermodesulfobacteriota</taxon>
        <taxon>Desulfuromonadia</taxon>
        <taxon>Desulfuromonadales</taxon>
        <taxon>Geoalkalibacteraceae</taxon>
        <taxon>Geoalkalibacter</taxon>
    </lineage>
</organism>
<dbReference type="InterPro" id="IPR025944">
    <property type="entry name" value="Sigma_54_int_dom_CS"/>
</dbReference>
<dbReference type="Pfam" id="PF25601">
    <property type="entry name" value="AAA_lid_14"/>
    <property type="match status" value="1"/>
</dbReference>
<keyword evidence="1" id="KW-0547">Nucleotide-binding</keyword>
<keyword evidence="5" id="KW-0804">Transcription</keyword>
<dbReference type="InterPro" id="IPR002197">
    <property type="entry name" value="HTH_Fis"/>
</dbReference>
<accession>A0ABY5ZJZ5</accession>
<gene>
    <name evidence="8" type="ORF">L9S41_17480</name>
</gene>
<dbReference type="SUPFAM" id="SSF46689">
    <property type="entry name" value="Homeodomain-like"/>
    <property type="match status" value="1"/>
</dbReference>
<dbReference type="CDD" id="cd00130">
    <property type="entry name" value="PAS"/>
    <property type="match status" value="1"/>
</dbReference>
<dbReference type="InterPro" id="IPR035965">
    <property type="entry name" value="PAS-like_dom_sf"/>
</dbReference>
<dbReference type="Gene3D" id="3.40.50.300">
    <property type="entry name" value="P-loop containing nucleotide triphosphate hydrolases"/>
    <property type="match status" value="1"/>
</dbReference>
<evidence type="ECO:0000256" key="5">
    <source>
        <dbReference type="ARBA" id="ARBA00023163"/>
    </source>
</evidence>
<name>A0ABY5ZJZ5_9BACT</name>
<evidence type="ECO:0000259" key="6">
    <source>
        <dbReference type="PROSITE" id="PS50045"/>
    </source>
</evidence>